<feature type="domain" description="Peptidase M20 dimerisation" evidence="8">
    <location>
        <begin position="200"/>
        <end position="311"/>
    </location>
</feature>
<reference evidence="9 10" key="1">
    <citation type="submission" date="2023-07" db="EMBL/GenBank/DDBJ databases">
        <title>Genomic Encyclopedia of Type Strains, Phase IV (KMG-IV): sequencing the most valuable type-strain genomes for metagenomic binning, comparative biology and taxonomic classification.</title>
        <authorList>
            <person name="Goeker M."/>
        </authorList>
    </citation>
    <scope>NUCLEOTIDE SEQUENCE [LARGE SCALE GENOMIC DNA]</scope>
    <source>
        <strain evidence="9 10">DSM 23837</strain>
    </source>
</reference>
<dbReference type="Pfam" id="PF01546">
    <property type="entry name" value="Peptidase_M20"/>
    <property type="match status" value="1"/>
</dbReference>
<accession>A0ABT9WS87</accession>
<evidence type="ECO:0000256" key="1">
    <source>
        <dbReference type="ARBA" id="ARBA00001941"/>
    </source>
</evidence>
<gene>
    <name evidence="9" type="ORF">J2S08_001911</name>
</gene>
<evidence type="ECO:0000256" key="3">
    <source>
        <dbReference type="ARBA" id="ARBA00006247"/>
    </source>
</evidence>
<evidence type="ECO:0000256" key="7">
    <source>
        <dbReference type="ARBA" id="ARBA00023285"/>
    </source>
</evidence>
<evidence type="ECO:0000313" key="10">
    <source>
        <dbReference type="Proteomes" id="UP001223586"/>
    </source>
</evidence>
<dbReference type="InterPro" id="IPR036264">
    <property type="entry name" value="Bact_exopeptidase_dim_dom"/>
</dbReference>
<evidence type="ECO:0000259" key="8">
    <source>
        <dbReference type="Pfam" id="PF07687"/>
    </source>
</evidence>
<comment type="caution">
    <text evidence="9">The sequence shown here is derived from an EMBL/GenBank/DDBJ whole genome shotgun (WGS) entry which is preliminary data.</text>
</comment>
<evidence type="ECO:0000256" key="2">
    <source>
        <dbReference type="ARBA" id="ARBA00001947"/>
    </source>
</evidence>
<keyword evidence="6" id="KW-0862">Zinc</keyword>
<evidence type="ECO:0000256" key="6">
    <source>
        <dbReference type="ARBA" id="ARBA00022833"/>
    </source>
</evidence>
<dbReference type="InterPro" id="IPR050072">
    <property type="entry name" value="Peptidase_M20A"/>
</dbReference>
<evidence type="ECO:0000256" key="4">
    <source>
        <dbReference type="ARBA" id="ARBA00022723"/>
    </source>
</evidence>
<dbReference type="SUPFAM" id="SSF55031">
    <property type="entry name" value="Bacterial exopeptidase dimerisation domain"/>
    <property type="match status" value="1"/>
</dbReference>
<dbReference type="RefSeq" id="WP_307228938.1">
    <property type="nucleotide sequence ID" value="NZ_JAUSTT010000010.1"/>
</dbReference>
<organism evidence="9 10">
    <name type="scientific">Bacillus chungangensis</name>
    <dbReference type="NCBI Taxonomy" id="587633"/>
    <lineage>
        <taxon>Bacteria</taxon>
        <taxon>Bacillati</taxon>
        <taxon>Bacillota</taxon>
        <taxon>Bacilli</taxon>
        <taxon>Bacillales</taxon>
        <taxon>Bacillaceae</taxon>
        <taxon>Bacillus</taxon>
    </lineage>
</organism>
<dbReference type="Pfam" id="PF07687">
    <property type="entry name" value="M20_dimer"/>
    <property type="match status" value="1"/>
</dbReference>
<dbReference type="InterPro" id="IPR010182">
    <property type="entry name" value="ArgE/DapE"/>
</dbReference>
<dbReference type="InterPro" id="IPR011650">
    <property type="entry name" value="Peptidase_M20_dimer"/>
</dbReference>
<comment type="similarity">
    <text evidence="3">Belongs to the peptidase M20A family.</text>
</comment>
<dbReference type="PANTHER" id="PTHR43808">
    <property type="entry name" value="ACETYLORNITHINE DEACETYLASE"/>
    <property type="match status" value="1"/>
</dbReference>
<dbReference type="Gene3D" id="3.30.70.360">
    <property type="match status" value="1"/>
</dbReference>
<keyword evidence="7" id="KW-0170">Cobalt</keyword>
<dbReference type="EMBL" id="JAUSTT010000010">
    <property type="protein sequence ID" value="MDQ0176075.1"/>
    <property type="molecule type" value="Genomic_DNA"/>
</dbReference>
<dbReference type="Gene3D" id="3.40.630.10">
    <property type="entry name" value="Zn peptidases"/>
    <property type="match status" value="1"/>
</dbReference>
<evidence type="ECO:0000256" key="5">
    <source>
        <dbReference type="ARBA" id="ARBA00022801"/>
    </source>
</evidence>
<keyword evidence="10" id="KW-1185">Reference proteome</keyword>
<dbReference type="InterPro" id="IPR002933">
    <property type="entry name" value="Peptidase_M20"/>
</dbReference>
<name>A0ABT9WS87_9BACI</name>
<proteinExistence type="inferred from homology"/>
<keyword evidence="4" id="KW-0479">Metal-binding</keyword>
<evidence type="ECO:0000313" key="9">
    <source>
        <dbReference type="EMBL" id="MDQ0176075.1"/>
    </source>
</evidence>
<sequence>MDTKTINAEKQQLIKYIEDHKEELIGFLQELVSIPSDNPPGDTQKIAEHIGKRLREFQFEDVVLYEVEEELVKAAGMIQVSNVVGFSTFGNGEGPEITLTAHGDVVPPGLGWTQDPYGGNIVDGKLYGRGAAVSKSDIASYTFAALALRQFQSKLKGKISFAFTFDEETGGEVGPKWLLERKFIHPDMAIYPGFTYSLVNAHNGCLHLEVKLKGKSAHAAEPQHGHDAIEAMTEVLSAIYKYRDTLSTIQSKVPGIDTPNLTVGLISGGINTNVVPDECVIRLDRRLIPEENGELVEKQLRNCVASAVEKYDGVQAEVNRILLANSFGPTPAQSSLVQAISSNWKEIMEVNEDLPIKGSPLYTDARLFAEAGVPIVLFGAGPRTLLEANGHRADEHVKIDDLLKSTKVIALALYDLLS</sequence>
<dbReference type="Proteomes" id="UP001223586">
    <property type="component" value="Unassembled WGS sequence"/>
</dbReference>
<protein>
    <submittedName>
        <fullName evidence="9">Acetylornithine deacetylase/succinyl-diaminopimelate desuccinylase family protein</fullName>
    </submittedName>
</protein>
<dbReference type="SUPFAM" id="SSF53187">
    <property type="entry name" value="Zn-dependent exopeptidases"/>
    <property type="match status" value="1"/>
</dbReference>
<dbReference type="NCBIfam" id="TIGR01910">
    <property type="entry name" value="DapE-ArgE"/>
    <property type="match status" value="1"/>
</dbReference>
<comment type="cofactor">
    <cofactor evidence="1">
        <name>Co(2+)</name>
        <dbReference type="ChEBI" id="CHEBI:48828"/>
    </cofactor>
</comment>
<comment type="cofactor">
    <cofactor evidence="2">
        <name>Zn(2+)</name>
        <dbReference type="ChEBI" id="CHEBI:29105"/>
    </cofactor>
</comment>
<keyword evidence="5" id="KW-0378">Hydrolase</keyword>